<dbReference type="InterPro" id="IPR020084">
    <property type="entry name" value="NUDIX_hydrolase_CS"/>
</dbReference>
<evidence type="ECO:0000256" key="3">
    <source>
        <dbReference type="ARBA" id="ARBA00022801"/>
    </source>
</evidence>
<evidence type="ECO:0000313" key="6">
    <source>
        <dbReference type="EMBL" id="MBE1530611.1"/>
    </source>
</evidence>
<evidence type="ECO:0000256" key="2">
    <source>
        <dbReference type="ARBA" id="ARBA00005582"/>
    </source>
</evidence>
<dbReference type="InterPro" id="IPR015797">
    <property type="entry name" value="NUDIX_hydrolase-like_dom_sf"/>
</dbReference>
<keyword evidence="7" id="KW-1185">Reference proteome</keyword>
<dbReference type="PANTHER" id="PTHR11839">
    <property type="entry name" value="UDP/ADP-SUGAR PYROPHOSPHATASE"/>
    <property type="match status" value="1"/>
</dbReference>
<dbReference type="EMBL" id="JADBDZ010000001">
    <property type="protein sequence ID" value="MBE1530611.1"/>
    <property type="molecule type" value="Genomic_DNA"/>
</dbReference>
<dbReference type="PROSITE" id="PS51462">
    <property type="entry name" value="NUDIX"/>
    <property type="match status" value="1"/>
</dbReference>
<evidence type="ECO:0000256" key="1">
    <source>
        <dbReference type="ARBA" id="ARBA00001946"/>
    </source>
</evidence>
<keyword evidence="3 4" id="KW-0378">Hydrolase</keyword>
<dbReference type="InterPro" id="IPR020476">
    <property type="entry name" value="Nudix_hydrolase"/>
</dbReference>
<feature type="domain" description="Nudix hydrolase" evidence="5">
    <location>
        <begin position="75"/>
        <end position="201"/>
    </location>
</feature>
<evidence type="ECO:0000256" key="4">
    <source>
        <dbReference type="RuleBase" id="RU003476"/>
    </source>
</evidence>
<sequence length="214" mass="23334">MSDPDPAAAYERLRRDAPELFAEPDGAPMRILSSMPSTGGPYGVCYQDPYIIVVRDPVEFPGGGIGGHVRVLPAARDGGAAVLPVCDDRVVLVRHFRHSTRQWHWEIPRGFAEPGEPPDVTARRELREEIGVAARDLTPLGRMHADTGIAGGVAELFWARVDPPGRVAADEGIEGFALFDPRELDDLQDRGDLTDSFTLAAILHARRRGLPPFA</sequence>
<dbReference type="InterPro" id="IPR000086">
    <property type="entry name" value="NUDIX_hydrolase_dom"/>
</dbReference>
<dbReference type="GO" id="GO:0047631">
    <property type="term" value="F:ADP-ribose diphosphatase activity"/>
    <property type="evidence" value="ECO:0007669"/>
    <property type="project" value="UniProtKB-EC"/>
</dbReference>
<accession>A0ABR9JJQ0</accession>
<reference evidence="6 7" key="1">
    <citation type="submission" date="2020-10" db="EMBL/GenBank/DDBJ databases">
        <title>Sequencing the genomes of 1000 actinobacteria strains.</title>
        <authorList>
            <person name="Klenk H.-P."/>
        </authorList>
    </citation>
    <scope>NUCLEOTIDE SEQUENCE [LARGE SCALE GENOMIC DNA]</scope>
    <source>
        <strain evidence="6 7">DSM 46744</strain>
    </source>
</reference>
<comment type="caution">
    <text evidence="6">The sequence shown here is derived from an EMBL/GenBank/DDBJ whole genome shotgun (WGS) entry which is preliminary data.</text>
</comment>
<name>A0ABR9JJQ0_9ACTN</name>
<dbReference type="PROSITE" id="PS00893">
    <property type="entry name" value="NUDIX_BOX"/>
    <property type="match status" value="1"/>
</dbReference>
<dbReference type="EC" id="3.6.1.13" evidence="6"/>
<evidence type="ECO:0000313" key="7">
    <source>
        <dbReference type="Proteomes" id="UP000627838"/>
    </source>
</evidence>
<protein>
    <submittedName>
        <fullName evidence="6">ADP-ribose pyrophosphatase</fullName>
        <ecNumber evidence="6">3.6.1.13</ecNumber>
    </submittedName>
</protein>
<organism evidence="6 7">
    <name type="scientific">Actinomadura algeriensis</name>
    <dbReference type="NCBI Taxonomy" id="1679523"/>
    <lineage>
        <taxon>Bacteria</taxon>
        <taxon>Bacillati</taxon>
        <taxon>Actinomycetota</taxon>
        <taxon>Actinomycetes</taxon>
        <taxon>Streptosporangiales</taxon>
        <taxon>Thermomonosporaceae</taxon>
        <taxon>Actinomadura</taxon>
    </lineage>
</organism>
<evidence type="ECO:0000259" key="5">
    <source>
        <dbReference type="PROSITE" id="PS51462"/>
    </source>
</evidence>
<dbReference type="PANTHER" id="PTHR11839:SF18">
    <property type="entry name" value="NUDIX HYDROLASE DOMAIN-CONTAINING PROTEIN"/>
    <property type="match status" value="1"/>
</dbReference>
<dbReference type="Gene3D" id="3.90.79.10">
    <property type="entry name" value="Nucleoside Triphosphate Pyrophosphohydrolase"/>
    <property type="match status" value="1"/>
</dbReference>
<dbReference type="Pfam" id="PF00293">
    <property type="entry name" value="NUDIX"/>
    <property type="match status" value="1"/>
</dbReference>
<dbReference type="PRINTS" id="PR00502">
    <property type="entry name" value="NUDIXFAMILY"/>
</dbReference>
<dbReference type="SUPFAM" id="SSF55811">
    <property type="entry name" value="Nudix"/>
    <property type="match status" value="1"/>
</dbReference>
<dbReference type="Proteomes" id="UP000627838">
    <property type="component" value="Unassembled WGS sequence"/>
</dbReference>
<dbReference type="CDD" id="cd03424">
    <property type="entry name" value="NUDIX_ADPRase_Nudt5_UGPPase_Nudt14"/>
    <property type="match status" value="1"/>
</dbReference>
<comment type="cofactor">
    <cofactor evidence="1">
        <name>Mg(2+)</name>
        <dbReference type="ChEBI" id="CHEBI:18420"/>
    </cofactor>
</comment>
<comment type="similarity">
    <text evidence="2 4">Belongs to the Nudix hydrolase family.</text>
</comment>
<proteinExistence type="inferred from homology"/>
<gene>
    <name evidence="6" type="ORF">H4W34_000444</name>
</gene>
<dbReference type="RefSeq" id="WP_192757599.1">
    <property type="nucleotide sequence ID" value="NZ_JADBDZ010000001.1"/>
</dbReference>